<gene>
    <name evidence="3" type="ORF">EIP91_009756</name>
</gene>
<name>A0A4R0R6P2_9APHY</name>
<dbReference type="InterPro" id="IPR040976">
    <property type="entry name" value="Pkinase_fungal"/>
</dbReference>
<organism evidence="3 4">
    <name type="scientific">Steccherinum ochraceum</name>
    <dbReference type="NCBI Taxonomy" id="92696"/>
    <lineage>
        <taxon>Eukaryota</taxon>
        <taxon>Fungi</taxon>
        <taxon>Dikarya</taxon>
        <taxon>Basidiomycota</taxon>
        <taxon>Agaricomycotina</taxon>
        <taxon>Agaricomycetes</taxon>
        <taxon>Polyporales</taxon>
        <taxon>Steccherinaceae</taxon>
        <taxon>Steccherinum</taxon>
    </lineage>
</organism>
<dbReference type="AlphaFoldDB" id="A0A4R0R6P2"/>
<feature type="compositionally biased region" description="Acidic residues" evidence="1">
    <location>
        <begin position="788"/>
        <end position="833"/>
    </location>
</feature>
<dbReference type="OrthoDB" id="2683627at2759"/>
<feature type="domain" description="Fungal-type protein kinase" evidence="2">
    <location>
        <begin position="458"/>
        <end position="595"/>
    </location>
</feature>
<dbReference type="InterPro" id="IPR011009">
    <property type="entry name" value="Kinase-like_dom_sf"/>
</dbReference>
<protein>
    <recommendedName>
        <fullName evidence="2">Fungal-type protein kinase domain-containing protein</fullName>
    </recommendedName>
</protein>
<dbReference type="STRING" id="92696.A0A4R0R6P2"/>
<dbReference type="Gene3D" id="1.10.510.10">
    <property type="entry name" value="Transferase(Phosphotransferase) domain 1"/>
    <property type="match status" value="1"/>
</dbReference>
<reference evidence="3 4" key="1">
    <citation type="submission" date="2018-11" db="EMBL/GenBank/DDBJ databases">
        <title>Genome assembly of Steccherinum ochraceum LE-BIN_3174, the white-rot fungus of the Steccherinaceae family (The Residual Polyporoid clade, Polyporales, Basidiomycota).</title>
        <authorList>
            <person name="Fedorova T.V."/>
            <person name="Glazunova O.A."/>
            <person name="Landesman E.O."/>
            <person name="Moiseenko K.V."/>
            <person name="Psurtseva N.V."/>
            <person name="Savinova O.S."/>
            <person name="Shakhova N.V."/>
            <person name="Tyazhelova T.V."/>
            <person name="Vasina D.V."/>
        </authorList>
    </citation>
    <scope>NUCLEOTIDE SEQUENCE [LARGE SCALE GENOMIC DNA]</scope>
    <source>
        <strain evidence="3 4">LE-BIN_3174</strain>
    </source>
</reference>
<comment type="caution">
    <text evidence="3">The sequence shown here is derived from an EMBL/GenBank/DDBJ whole genome shotgun (WGS) entry which is preliminary data.</text>
</comment>
<feature type="compositionally biased region" description="Low complexity" evidence="1">
    <location>
        <begin position="768"/>
        <end position="787"/>
    </location>
</feature>
<evidence type="ECO:0000259" key="2">
    <source>
        <dbReference type="Pfam" id="PF17667"/>
    </source>
</evidence>
<evidence type="ECO:0000256" key="1">
    <source>
        <dbReference type="SAM" id="MobiDB-lite"/>
    </source>
</evidence>
<evidence type="ECO:0000313" key="3">
    <source>
        <dbReference type="EMBL" id="TCD60625.1"/>
    </source>
</evidence>
<dbReference type="SUPFAM" id="SSF56112">
    <property type="entry name" value="Protein kinase-like (PK-like)"/>
    <property type="match status" value="1"/>
</dbReference>
<sequence>MPHPALDPGAALPPSKAPFALVTPAVFGPPPQSSEPGCLSEDYRGKIRRDVDPIDFCANTWGCSFETIEVSNGGTVTIPGWLIKHLYSPNHTLRVNTVLGIVAVIEKQLVREAGRMPSVKFHRQHADGDKPSIVLSPFANAAWPDVCSFIQVGRSQVEIQDGVVYKDLRVNIDDLKQSQQSRDDSLWSAYKSSNVVPDRSVRSGPYPLQPTLSLKTAVAPSPRGLWPSLLPILRADEKIAASHLSWMLCRNVRLFATGIQVDGLEVIFYHADHNGVETTESFNLVEKPELLVLAIAAILNASSTALGYIPFLHFPPRTSPIDHPTARIEFSSALDHAGCRTGPWRFSVDSRRQFFSACQAPGRRTVCMPITEDVQPSGETNPHGHRPGKIVMKAGFWRESERKFEDQRLRLVRKRLADRKPKALEFIAELVCSVHATINELDMPRSYFGRAKDTKPLMWRAIIMPAYLPMVKVRGPLELKKVWIDVAFGHHWLWIVAKVLHGDLSPGNIMFERLPCGRVVGKLTDFDLAHDRKDIEASLAQEAALRARIAAGEHVEMVKYGRSGTGAYISAEQYSDKPRAAAYRQDLEGLYNVLTVFLACHRPEYGTLNYDALPWFTGEDIDIGREKALYLSDSMYRDNEEDNDLITKTVFEHSDPVYADLIQNYALPLRKHFSWSARHFFANTGDPNRPLELTDGPENEDGLFARMMVTIGKGSLCDCSWCRTVAPDDKFSDDQAEDSDSEEITEDSDAESEPSEDVGSDTEEDGPSDTSSSGEVSSSCGSETGMGDTDDEDEGSNESEEDDELYSDEDEDEGDEDDEDEDEDELYSDDDEHGESNSKEDSDDECGLDESVDDEYSSEGEIESL</sequence>
<dbReference type="EMBL" id="RWJN01000567">
    <property type="protein sequence ID" value="TCD60625.1"/>
    <property type="molecule type" value="Genomic_DNA"/>
</dbReference>
<keyword evidence="4" id="KW-1185">Reference proteome</keyword>
<dbReference type="Pfam" id="PF17667">
    <property type="entry name" value="Pkinase_fungal"/>
    <property type="match status" value="1"/>
</dbReference>
<feature type="compositionally biased region" description="Acidic residues" evidence="1">
    <location>
        <begin position="841"/>
        <end position="865"/>
    </location>
</feature>
<dbReference type="Proteomes" id="UP000292702">
    <property type="component" value="Unassembled WGS sequence"/>
</dbReference>
<feature type="compositionally biased region" description="Acidic residues" evidence="1">
    <location>
        <begin position="734"/>
        <end position="767"/>
    </location>
</feature>
<proteinExistence type="predicted"/>
<evidence type="ECO:0000313" key="4">
    <source>
        <dbReference type="Proteomes" id="UP000292702"/>
    </source>
</evidence>
<accession>A0A4R0R6P2</accession>
<feature type="region of interest" description="Disordered" evidence="1">
    <location>
        <begin position="727"/>
        <end position="865"/>
    </location>
</feature>